<gene>
    <name evidence="2" type="ORF">GCM10007924_06310</name>
</gene>
<evidence type="ECO:0008006" key="4">
    <source>
        <dbReference type="Google" id="ProtNLM"/>
    </source>
</evidence>
<dbReference type="Proteomes" id="UP001161409">
    <property type="component" value="Unassembled WGS sequence"/>
</dbReference>
<sequence>MATDYLNHFNEALMLAELVLDMPDMIDEFQEWQPRPYKEHFRGSGIADRELAIEAYDISPPEYRQAFDTIVKMLNKQILYLQRLFKEERAALEAGKPVALLPAKCALIRQLIDRAAAVINGHVKEVAPIAGGQDAPNGEARVGAEAPRNTSRHVAAEGETLDQSDIDALFS</sequence>
<comment type="caution">
    <text evidence="2">The sequence shown here is derived from an EMBL/GenBank/DDBJ whole genome shotgun (WGS) entry which is preliminary data.</text>
</comment>
<dbReference type="EMBL" id="BSNF01000001">
    <property type="protein sequence ID" value="GLQ05410.1"/>
    <property type="molecule type" value="Genomic_DNA"/>
</dbReference>
<evidence type="ECO:0000313" key="3">
    <source>
        <dbReference type="Proteomes" id="UP001161409"/>
    </source>
</evidence>
<accession>A0ABQ5U2J2</accession>
<feature type="region of interest" description="Disordered" evidence="1">
    <location>
        <begin position="129"/>
        <end position="158"/>
    </location>
</feature>
<reference evidence="2" key="2">
    <citation type="submission" date="2023-01" db="EMBL/GenBank/DDBJ databases">
        <title>Draft genome sequence of Sneathiella chinensis strain NBRC 103408.</title>
        <authorList>
            <person name="Sun Q."/>
            <person name="Mori K."/>
        </authorList>
    </citation>
    <scope>NUCLEOTIDE SEQUENCE</scope>
    <source>
        <strain evidence="2">NBRC 103408</strain>
    </source>
</reference>
<keyword evidence="3" id="KW-1185">Reference proteome</keyword>
<protein>
    <recommendedName>
        <fullName evidence="4">Chemotaxis protein CheZ</fullName>
    </recommendedName>
</protein>
<name>A0ABQ5U2J2_9PROT</name>
<evidence type="ECO:0000256" key="1">
    <source>
        <dbReference type="SAM" id="MobiDB-lite"/>
    </source>
</evidence>
<reference evidence="2" key="1">
    <citation type="journal article" date="2014" name="Int. J. Syst. Evol. Microbiol.">
        <title>Complete genome of a new Firmicutes species belonging to the dominant human colonic microbiota ('Ruminococcus bicirculans') reveals two chromosomes and a selective capacity to utilize plant glucans.</title>
        <authorList>
            <consortium name="NISC Comparative Sequencing Program"/>
            <person name="Wegmann U."/>
            <person name="Louis P."/>
            <person name="Goesmann A."/>
            <person name="Henrissat B."/>
            <person name="Duncan S.H."/>
            <person name="Flint H.J."/>
        </authorList>
    </citation>
    <scope>NUCLEOTIDE SEQUENCE</scope>
    <source>
        <strain evidence="2">NBRC 103408</strain>
    </source>
</reference>
<organism evidence="2 3">
    <name type="scientific">Sneathiella chinensis</name>
    <dbReference type="NCBI Taxonomy" id="349750"/>
    <lineage>
        <taxon>Bacteria</taxon>
        <taxon>Pseudomonadati</taxon>
        <taxon>Pseudomonadota</taxon>
        <taxon>Alphaproteobacteria</taxon>
        <taxon>Sneathiellales</taxon>
        <taxon>Sneathiellaceae</taxon>
        <taxon>Sneathiella</taxon>
    </lineage>
</organism>
<evidence type="ECO:0000313" key="2">
    <source>
        <dbReference type="EMBL" id="GLQ05410.1"/>
    </source>
</evidence>
<proteinExistence type="predicted"/>